<name>R9IB86_BACUN</name>
<dbReference type="SUPFAM" id="SSF51126">
    <property type="entry name" value="Pectin lyase-like"/>
    <property type="match status" value="1"/>
</dbReference>
<dbReference type="RefSeq" id="WP_016272312.1">
    <property type="nucleotide sequence ID" value="NZ_KE159482.1"/>
</dbReference>
<accession>R9IB86</accession>
<protein>
    <recommendedName>
        <fullName evidence="3">Right handed beta helix domain-containing protein</fullName>
    </recommendedName>
</protein>
<dbReference type="Proteomes" id="UP000014212">
    <property type="component" value="Unassembled WGS sequence"/>
</dbReference>
<sequence>MKEKKRSWIIFYSFFVCFCFFQPLWAEKRVERGNDIVSVIRHGVRNDGSVIGSELNELVMRSYGKTLYFPVGTYNLSEPIVLPYDYTKNVNIIFDKNALIKTDLPLEALLKIGYSEMSTPNVTHRRFSYIEGGMFYCYNVENGIMVNGLKQLVSLKSISLFKGRNTHIRISVTDDFRGTGSSDTKIDNVTIQGISSNEEVYGIYIDQACCDCKISNTFIYSTKYGLVTKSAGHILNNLHILSMHTTGGLDLGVKGFRSTEGIRVEADGFFIFNEVYYDTVDCGIVVAADRNPTLVLDKNIFYSYLPDFGTSFLYRDHKAAAPFQAKMSNCIIEVAKQGYKIFDVSPEAIKNDVEGNFSFVNCAMRNSHLLSPFDFSLMQRIRGKRYDVLSAPEQATSGLQAVDSLQWYVLGAVFVSPYRNLLKLDLAKDGMVELDLLFTREKPEIHSRMLRSPDGTSFQLGYVVKDEYCILLLRMSRGRVYPTICDVLGNGCFFATPSKDRYYKPEDYGVNQDSVILH</sequence>
<evidence type="ECO:0008006" key="3">
    <source>
        <dbReference type="Google" id="ProtNLM"/>
    </source>
</evidence>
<dbReference type="InterPro" id="IPR012334">
    <property type="entry name" value="Pectin_lyas_fold"/>
</dbReference>
<comment type="caution">
    <text evidence="1">The sequence shown here is derived from an EMBL/GenBank/DDBJ whole genome shotgun (WGS) entry which is preliminary data.</text>
</comment>
<dbReference type="AlphaFoldDB" id="R9IB86"/>
<gene>
    <name evidence="1" type="ORF">C801_00556</name>
</gene>
<proteinExistence type="predicted"/>
<dbReference type="PATRIC" id="fig|1235787.3.peg.583"/>
<evidence type="ECO:0000313" key="2">
    <source>
        <dbReference type="Proteomes" id="UP000014212"/>
    </source>
</evidence>
<dbReference type="Gene3D" id="2.160.20.10">
    <property type="entry name" value="Single-stranded right-handed beta-helix, Pectin lyase-like"/>
    <property type="match status" value="1"/>
</dbReference>
<reference evidence="1 2" key="1">
    <citation type="submission" date="2013-04" db="EMBL/GenBank/DDBJ databases">
        <title>The Genome Sequence of Bacteroides uniformis dnLKV2.</title>
        <authorList>
            <consortium name="The Broad Institute Genomics Platform"/>
            <consortium name="The Broad Institute Genome Sequencing Center for Infectious Disease"/>
            <person name="Earl A."/>
            <person name="Xavier R."/>
            <person name="Kuhn K."/>
            <person name="Stappenbeck T."/>
            <person name="Walker B."/>
            <person name="Young S."/>
            <person name="Zeng Q."/>
            <person name="Gargeya S."/>
            <person name="Fitzgerald M."/>
            <person name="Haas B."/>
            <person name="Abouelleil A."/>
            <person name="Allen A.W."/>
            <person name="Alvarado L."/>
            <person name="Arachchi H.M."/>
            <person name="Berlin A.M."/>
            <person name="Chapman S.B."/>
            <person name="Gainer-Dewar J."/>
            <person name="Goldberg J."/>
            <person name="Griggs A."/>
            <person name="Gujja S."/>
            <person name="Hansen M."/>
            <person name="Howarth C."/>
            <person name="Imamovic A."/>
            <person name="Ireland A."/>
            <person name="Larimer J."/>
            <person name="McCowan C."/>
            <person name="Murphy C."/>
            <person name="Pearson M."/>
            <person name="Poon T.W."/>
            <person name="Priest M."/>
            <person name="Roberts A."/>
            <person name="Saif S."/>
            <person name="Shea T."/>
            <person name="Sisk P."/>
            <person name="Sykes S."/>
            <person name="Wortman J."/>
            <person name="Nusbaum C."/>
            <person name="Birren B."/>
        </authorList>
    </citation>
    <scope>NUCLEOTIDE SEQUENCE [LARGE SCALE GENOMIC DNA]</scope>
    <source>
        <strain evidence="2">dnLKV2</strain>
    </source>
</reference>
<dbReference type="InterPro" id="IPR011050">
    <property type="entry name" value="Pectin_lyase_fold/virulence"/>
</dbReference>
<dbReference type="HOGENOM" id="CLU_527533_0_0_10"/>
<organism evidence="1 2">
    <name type="scientific">Bacteroides uniformis dnLKV2</name>
    <dbReference type="NCBI Taxonomy" id="1235787"/>
    <lineage>
        <taxon>Bacteria</taxon>
        <taxon>Pseudomonadati</taxon>
        <taxon>Bacteroidota</taxon>
        <taxon>Bacteroidia</taxon>
        <taxon>Bacteroidales</taxon>
        <taxon>Bacteroidaceae</taxon>
        <taxon>Bacteroides</taxon>
    </lineage>
</organism>
<dbReference type="EMBL" id="ASSO01000004">
    <property type="protein sequence ID" value="EOS10615.1"/>
    <property type="molecule type" value="Genomic_DNA"/>
</dbReference>
<evidence type="ECO:0000313" key="1">
    <source>
        <dbReference type="EMBL" id="EOS10615.1"/>
    </source>
</evidence>